<dbReference type="EMBL" id="MG018926">
    <property type="protein sequence ID" value="ATW57909.1"/>
    <property type="molecule type" value="Genomic_DNA"/>
</dbReference>
<keyword evidence="2" id="KW-1185">Reference proteome</keyword>
<organism evidence="1 2">
    <name type="scientific">Pseudomonas phage tabernarius</name>
    <dbReference type="NCBI Taxonomy" id="2048978"/>
    <lineage>
        <taxon>Viruses</taxon>
        <taxon>Duplodnaviria</taxon>
        <taxon>Heunggongvirae</taxon>
        <taxon>Uroviricota</taxon>
        <taxon>Caudoviricetes</taxon>
        <taxon>Lindbergviridae</taxon>
        <taxon>Tabernariusvirus</taxon>
        <taxon>Tabernariusvirus tabernarius</taxon>
    </lineage>
</organism>
<dbReference type="SUPFAM" id="SSF101386">
    <property type="entry name" value="all-alpha NTP pyrophosphatases"/>
    <property type="match status" value="1"/>
</dbReference>
<protein>
    <submittedName>
        <fullName evidence="1">Uncharacterized protein</fullName>
    </submittedName>
</protein>
<gene>
    <name evidence="1" type="ORF">CNR33_00063</name>
</gene>
<dbReference type="Proteomes" id="UP000241090">
    <property type="component" value="Segment"/>
</dbReference>
<proteinExistence type="predicted"/>
<dbReference type="Gene3D" id="1.10.287.1080">
    <property type="entry name" value="MazG-like"/>
    <property type="match status" value="1"/>
</dbReference>
<reference evidence="1 2" key="1">
    <citation type="submission" date="2017-09" db="EMBL/GenBank/DDBJ databases">
        <authorList>
            <person name="Ehlers B."/>
            <person name="Leendertz F.H."/>
        </authorList>
    </citation>
    <scope>NUCLEOTIDE SEQUENCE [LARGE SCALE GENOMIC DNA]</scope>
</reference>
<evidence type="ECO:0000313" key="2">
    <source>
        <dbReference type="Proteomes" id="UP000241090"/>
    </source>
</evidence>
<sequence length="193" mass="21567">MNTPERKRMILLGLAVAITQWAHDRRIIATENAKGQFMKLVSEFGEICEGIREDDDCKTQDGIGDTFVMLNNVSAIMGGEIIGLMANPCEPSDDPLFFVEHMGLLSDYVAKNQRDNALETLGLLGNSLQLLCRKLGFDFVECVEVAYNEIKHRRGVMYGGVFVKEDDKRYPGIMQELEMQDLNESKAAQGVDA</sequence>
<name>A0A2H4P6U9_9CAUD</name>
<evidence type="ECO:0000313" key="1">
    <source>
        <dbReference type="EMBL" id="ATW57909.1"/>
    </source>
</evidence>
<accession>A0A2H4P6U9</accession>
<dbReference type="OrthoDB" id="10506at10239"/>